<dbReference type="InterPro" id="IPR029060">
    <property type="entry name" value="PIN-like_dom_sf"/>
</dbReference>
<dbReference type="InterPro" id="IPR002716">
    <property type="entry name" value="PIN_dom"/>
</dbReference>
<evidence type="ECO:0000259" key="1">
    <source>
        <dbReference type="Pfam" id="PF01850"/>
    </source>
</evidence>
<reference evidence="2" key="1">
    <citation type="submission" date="2018-05" db="EMBL/GenBank/DDBJ databases">
        <authorList>
            <person name="Lanie J.A."/>
            <person name="Ng W.-L."/>
            <person name="Kazmierczak K.M."/>
            <person name="Andrzejewski T.M."/>
            <person name="Davidsen T.M."/>
            <person name="Wayne K.J."/>
            <person name="Tettelin H."/>
            <person name="Glass J.I."/>
            <person name="Rusch D."/>
            <person name="Podicherti R."/>
            <person name="Tsui H.-C.T."/>
            <person name="Winkler M.E."/>
        </authorList>
    </citation>
    <scope>NUCLEOTIDE SEQUENCE</scope>
</reference>
<dbReference type="CDD" id="cd09874">
    <property type="entry name" value="PIN_MT3492-like"/>
    <property type="match status" value="1"/>
</dbReference>
<name>A0A381PA97_9ZZZZ</name>
<dbReference type="Gene3D" id="3.40.50.1010">
    <property type="entry name" value="5'-nuclease"/>
    <property type="match status" value="1"/>
</dbReference>
<evidence type="ECO:0000313" key="2">
    <source>
        <dbReference type="EMBL" id="SUZ63902.1"/>
    </source>
</evidence>
<proteinExistence type="predicted"/>
<dbReference type="AlphaFoldDB" id="A0A381PA97"/>
<protein>
    <recommendedName>
        <fullName evidence="1">PIN domain-containing protein</fullName>
    </recommendedName>
</protein>
<dbReference type="Pfam" id="PF01850">
    <property type="entry name" value="PIN"/>
    <property type="match status" value="1"/>
</dbReference>
<gene>
    <name evidence="2" type="ORF">METZ01_LOCUS16756</name>
</gene>
<accession>A0A381PA97</accession>
<sequence length="129" mass="14472">MKRYLSEPGHDLVSQHLKRDPVWCASALARSEVQLSLHRVASGPVEQRELWSTFREDWDRIAVVPLDERCLARSVEIGANFRLQIVDALHLAAADRLPRPLTYLTFDSHQIPAALSLGFEVVSTESAVA</sequence>
<organism evidence="2">
    <name type="scientific">marine metagenome</name>
    <dbReference type="NCBI Taxonomy" id="408172"/>
    <lineage>
        <taxon>unclassified sequences</taxon>
        <taxon>metagenomes</taxon>
        <taxon>ecological metagenomes</taxon>
    </lineage>
</organism>
<dbReference type="EMBL" id="UINC01000927">
    <property type="protein sequence ID" value="SUZ63902.1"/>
    <property type="molecule type" value="Genomic_DNA"/>
</dbReference>
<feature type="domain" description="PIN" evidence="1">
    <location>
        <begin position="6"/>
        <end position="108"/>
    </location>
</feature>
<dbReference type="SUPFAM" id="SSF88723">
    <property type="entry name" value="PIN domain-like"/>
    <property type="match status" value="1"/>
</dbReference>